<keyword evidence="2" id="KW-1185">Reference proteome</keyword>
<dbReference type="SUPFAM" id="SSF51569">
    <property type="entry name" value="Aldolase"/>
    <property type="match status" value="1"/>
</dbReference>
<dbReference type="Gene3D" id="3.20.20.70">
    <property type="entry name" value="Aldolase class I"/>
    <property type="match status" value="1"/>
</dbReference>
<comment type="caution">
    <text evidence="1">The sequence shown here is derived from an EMBL/GenBank/DDBJ whole genome shotgun (WGS) entry which is preliminary data.</text>
</comment>
<dbReference type="InterPro" id="IPR013785">
    <property type="entry name" value="Aldolase_TIM"/>
</dbReference>
<protein>
    <submittedName>
        <fullName evidence="1">Uncharacterized protein</fullName>
    </submittedName>
</protein>
<dbReference type="AlphaFoldDB" id="A0A543K3G3"/>
<dbReference type="EMBL" id="VFPT01000006">
    <property type="protein sequence ID" value="TQM89589.1"/>
    <property type="molecule type" value="Genomic_DNA"/>
</dbReference>
<organism evidence="1 2">
    <name type="scientific">Roseinatronobacter monicus</name>
    <dbReference type="NCBI Taxonomy" id="393481"/>
    <lineage>
        <taxon>Bacteria</taxon>
        <taxon>Pseudomonadati</taxon>
        <taxon>Pseudomonadota</taxon>
        <taxon>Alphaproteobacteria</taxon>
        <taxon>Rhodobacterales</taxon>
        <taxon>Paracoccaceae</taxon>
        <taxon>Roseinatronobacter</taxon>
    </lineage>
</organism>
<gene>
    <name evidence="1" type="ORF">BD293_4611</name>
</gene>
<name>A0A543K3G3_9RHOB</name>
<sequence length="99" mass="10645">MNTEMLNGCLPALMTPCKSDHSPDHDALVRKGALVASGMSGVVYCGSMGDWQLISDADRIEGVARRVGGGVPVIVRQDIIMHVFHSFRHTVGCHSKVTL</sequence>
<evidence type="ECO:0000313" key="2">
    <source>
        <dbReference type="Proteomes" id="UP000320582"/>
    </source>
</evidence>
<proteinExistence type="predicted"/>
<evidence type="ECO:0000313" key="1">
    <source>
        <dbReference type="EMBL" id="TQM89589.1"/>
    </source>
</evidence>
<accession>A0A543K3G3</accession>
<dbReference type="Proteomes" id="UP000320582">
    <property type="component" value="Unassembled WGS sequence"/>
</dbReference>
<reference evidence="1 2" key="1">
    <citation type="submission" date="2019-06" db="EMBL/GenBank/DDBJ databases">
        <title>Genomic Encyclopedia of Archaeal and Bacterial Type Strains, Phase II (KMG-II): from individual species to whole genera.</title>
        <authorList>
            <person name="Goeker M."/>
        </authorList>
    </citation>
    <scope>NUCLEOTIDE SEQUENCE [LARGE SCALE GENOMIC DNA]</scope>
    <source>
        <strain evidence="1 2">DSM 18423</strain>
    </source>
</reference>